<evidence type="ECO:0000256" key="1">
    <source>
        <dbReference type="SAM" id="MobiDB-lite"/>
    </source>
</evidence>
<feature type="region of interest" description="Disordered" evidence="1">
    <location>
        <begin position="153"/>
        <end position="176"/>
    </location>
</feature>
<evidence type="ECO:0000313" key="3">
    <source>
        <dbReference type="Proteomes" id="UP000297229"/>
    </source>
</evidence>
<comment type="caution">
    <text evidence="2">The sequence shown here is derived from an EMBL/GenBank/DDBJ whole genome shotgun (WGS) entry which is preliminary data.</text>
</comment>
<dbReference type="EMBL" id="PQXM01000456">
    <property type="protein sequence ID" value="TGO72407.1"/>
    <property type="molecule type" value="Genomic_DNA"/>
</dbReference>
<organism evidence="2 3">
    <name type="scientific">Botrytis elliptica</name>
    <dbReference type="NCBI Taxonomy" id="278938"/>
    <lineage>
        <taxon>Eukaryota</taxon>
        <taxon>Fungi</taxon>
        <taxon>Dikarya</taxon>
        <taxon>Ascomycota</taxon>
        <taxon>Pezizomycotina</taxon>
        <taxon>Leotiomycetes</taxon>
        <taxon>Helotiales</taxon>
        <taxon>Sclerotiniaceae</taxon>
        <taxon>Botrytis</taxon>
    </lineage>
</organism>
<accession>A0A4Z1JU48</accession>
<dbReference type="OrthoDB" id="3548369at2759"/>
<protein>
    <submittedName>
        <fullName evidence="2">Uncharacterized protein</fullName>
    </submittedName>
</protein>
<reference evidence="2 3" key="1">
    <citation type="submission" date="2017-12" db="EMBL/GenBank/DDBJ databases">
        <title>Comparative genomics of Botrytis spp.</title>
        <authorList>
            <person name="Valero-Jimenez C.A."/>
            <person name="Tapia P."/>
            <person name="Veloso J."/>
            <person name="Silva-Moreno E."/>
            <person name="Staats M."/>
            <person name="Valdes J.H."/>
            <person name="Van Kan J.A.L."/>
        </authorList>
    </citation>
    <scope>NUCLEOTIDE SEQUENCE [LARGE SCALE GENOMIC DNA]</scope>
    <source>
        <strain evidence="2 3">Be9601</strain>
    </source>
</reference>
<sequence length="176" mass="19550">MEDHSPPLPIRAKDTQSVVQNALSKQDIDFRAAADVHSDQKIFDGAGSPEPLSHNVRIEPAAVYNDVASQSQLPLRNDNKEQQNSNRGARINPDKLGMSAAGSIDSQRSPKKKPNGRVLICEILGPDGTPWMPKLGRCRRKKLRARSLAKAKEQMALEEQRAAEKERKYSEMKDAL</sequence>
<name>A0A4Z1JU48_9HELO</name>
<gene>
    <name evidence="2" type="ORF">BELL_0458g00100</name>
</gene>
<dbReference type="AlphaFoldDB" id="A0A4Z1JU48"/>
<keyword evidence="3" id="KW-1185">Reference proteome</keyword>
<dbReference type="Proteomes" id="UP000297229">
    <property type="component" value="Unassembled WGS sequence"/>
</dbReference>
<evidence type="ECO:0000313" key="2">
    <source>
        <dbReference type="EMBL" id="TGO72407.1"/>
    </source>
</evidence>
<proteinExistence type="predicted"/>
<feature type="region of interest" description="Disordered" evidence="1">
    <location>
        <begin position="70"/>
        <end position="115"/>
    </location>
</feature>